<feature type="transmembrane region" description="Helical" evidence="1">
    <location>
        <begin position="33"/>
        <end position="50"/>
    </location>
</feature>
<feature type="transmembrane region" description="Helical" evidence="1">
    <location>
        <begin position="126"/>
        <end position="152"/>
    </location>
</feature>
<feature type="transmembrane region" description="Helical" evidence="1">
    <location>
        <begin position="239"/>
        <end position="261"/>
    </location>
</feature>
<dbReference type="GO" id="GO:0043025">
    <property type="term" value="C:neuronal cell body"/>
    <property type="evidence" value="ECO:0007669"/>
    <property type="project" value="TreeGrafter"/>
</dbReference>
<organism evidence="2 3">
    <name type="scientific">Popillia japonica</name>
    <name type="common">Japanese beetle</name>
    <dbReference type="NCBI Taxonomy" id="7064"/>
    <lineage>
        <taxon>Eukaryota</taxon>
        <taxon>Metazoa</taxon>
        <taxon>Ecdysozoa</taxon>
        <taxon>Arthropoda</taxon>
        <taxon>Hexapoda</taxon>
        <taxon>Insecta</taxon>
        <taxon>Pterygota</taxon>
        <taxon>Neoptera</taxon>
        <taxon>Endopterygota</taxon>
        <taxon>Coleoptera</taxon>
        <taxon>Polyphaga</taxon>
        <taxon>Scarabaeiformia</taxon>
        <taxon>Scarabaeidae</taxon>
        <taxon>Rutelinae</taxon>
        <taxon>Popillia</taxon>
    </lineage>
</organism>
<proteinExistence type="predicted"/>
<gene>
    <name evidence="2" type="ORF">QE152_g23278</name>
</gene>
<dbReference type="PANTHER" id="PTHR21143">
    <property type="entry name" value="INVERTEBRATE GUSTATORY RECEPTOR"/>
    <property type="match status" value="1"/>
</dbReference>
<feature type="transmembrane region" description="Helical" evidence="1">
    <location>
        <begin position="281"/>
        <end position="300"/>
    </location>
</feature>
<evidence type="ECO:0000313" key="3">
    <source>
        <dbReference type="Proteomes" id="UP001458880"/>
    </source>
</evidence>
<comment type="caution">
    <text evidence="2">The sequence shown here is derived from an EMBL/GenBank/DDBJ whole genome shotgun (WGS) entry which is preliminary data.</text>
</comment>
<protein>
    <recommendedName>
        <fullName evidence="4">Gustatory receptor</fullName>
    </recommendedName>
</protein>
<dbReference type="AlphaFoldDB" id="A0AAW1KHZ7"/>
<evidence type="ECO:0000313" key="2">
    <source>
        <dbReference type="EMBL" id="KAK9718240.1"/>
    </source>
</evidence>
<dbReference type="EMBL" id="JASPKY010000230">
    <property type="protein sequence ID" value="KAK9718240.1"/>
    <property type="molecule type" value="Genomic_DNA"/>
</dbReference>
<dbReference type="GO" id="GO:0030424">
    <property type="term" value="C:axon"/>
    <property type="evidence" value="ECO:0007669"/>
    <property type="project" value="TreeGrafter"/>
</dbReference>
<dbReference type="Proteomes" id="UP001458880">
    <property type="component" value="Unassembled WGS sequence"/>
</dbReference>
<keyword evidence="1" id="KW-0812">Transmembrane</keyword>
<accession>A0AAW1KHZ7</accession>
<evidence type="ECO:0000256" key="1">
    <source>
        <dbReference type="SAM" id="Phobius"/>
    </source>
</evidence>
<keyword evidence="3" id="KW-1185">Reference proteome</keyword>
<feature type="transmembrane region" description="Helical" evidence="1">
    <location>
        <begin position="70"/>
        <end position="91"/>
    </location>
</feature>
<reference evidence="2 3" key="1">
    <citation type="journal article" date="2024" name="BMC Genomics">
        <title>De novo assembly and annotation of Popillia japonica's genome with initial clues to its potential as an invasive pest.</title>
        <authorList>
            <person name="Cucini C."/>
            <person name="Boschi S."/>
            <person name="Funari R."/>
            <person name="Cardaioli E."/>
            <person name="Iannotti N."/>
            <person name="Marturano G."/>
            <person name="Paoli F."/>
            <person name="Bruttini M."/>
            <person name="Carapelli A."/>
            <person name="Frati F."/>
            <person name="Nardi F."/>
        </authorList>
    </citation>
    <scope>NUCLEOTIDE SEQUENCE [LARGE SCALE GENOMIC DNA]</scope>
    <source>
        <strain evidence="2">DMR45628</strain>
    </source>
</reference>
<evidence type="ECO:0008006" key="4">
    <source>
        <dbReference type="Google" id="ProtNLM"/>
    </source>
</evidence>
<keyword evidence="1" id="KW-0472">Membrane</keyword>
<keyword evidence="1" id="KW-1133">Transmembrane helix</keyword>
<dbReference type="GO" id="GO:0008049">
    <property type="term" value="P:male courtship behavior"/>
    <property type="evidence" value="ECO:0007669"/>
    <property type="project" value="TreeGrafter"/>
</dbReference>
<name>A0AAW1KHZ7_POPJA</name>
<feature type="transmembrane region" description="Helical" evidence="1">
    <location>
        <begin position="168"/>
        <end position="184"/>
    </location>
</feature>
<sequence>MTEFQSRLSKFKNLIRFLKLFAMSPMENITTASRIYAVFILFMLIFAYGYEMQGRIATNFYQQLRPTTRTNVVGTINTTILVISNVVITLVPICSNNRIKLDLLKELDYIDNIFSKRTQTKSFTKWFYLHVIILNLYYFGLLLEAIIMWVFIDGENTNLLMLYYGDDIFRYRISMFMIYVYYFLRELCNELVSIHRVLINGFDQVSLDDQGLEEVILDLQRMIKNVSEFYASFKQIIDYFNGLFGWQLLFVLLNYIVFFTLMYEMTLHLMAYKMDNITNHMILWTVSCMIYALVCIYWWFY</sequence>
<dbReference type="GO" id="GO:0007635">
    <property type="term" value="P:chemosensory behavior"/>
    <property type="evidence" value="ECO:0007669"/>
    <property type="project" value="TreeGrafter"/>
</dbReference>
<dbReference type="GO" id="GO:0030425">
    <property type="term" value="C:dendrite"/>
    <property type="evidence" value="ECO:0007669"/>
    <property type="project" value="TreeGrafter"/>
</dbReference>
<dbReference type="PANTHER" id="PTHR21143:SF104">
    <property type="entry name" value="GUSTATORY RECEPTOR 8A-RELATED"/>
    <property type="match status" value="1"/>
</dbReference>